<proteinExistence type="predicted"/>
<dbReference type="AlphaFoldDB" id="A0A085NL84"/>
<dbReference type="EMBL" id="KL363197">
    <property type="protein sequence ID" value="KFD55893.1"/>
    <property type="molecule type" value="Genomic_DNA"/>
</dbReference>
<dbReference type="Proteomes" id="UP000030764">
    <property type="component" value="Unassembled WGS sequence"/>
</dbReference>
<dbReference type="Proteomes" id="UP000030758">
    <property type="component" value="Unassembled WGS sequence"/>
</dbReference>
<organism evidence="2">
    <name type="scientific">Trichuris suis</name>
    <name type="common">pig whipworm</name>
    <dbReference type="NCBI Taxonomy" id="68888"/>
    <lineage>
        <taxon>Eukaryota</taxon>
        <taxon>Metazoa</taxon>
        <taxon>Ecdysozoa</taxon>
        <taxon>Nematoda</taxon>
        <taxon>Enoplea</taxon>
        <taxon>Dorylaimia</taxon>
        <taxon>Trichinellida</taxon>
        <taxon>Trichuridae</taxon>
        <taxon>Trichuris</taxon>
    </lineage>
</organism>
<reference evidence="2 3" key="1">
    <citation type="journal article" date="2014" name="Nat. Genet.">
        <title>Genome and transcriptome of the porcine whipworm Trichuris suis.</title>
        <authorList>
            <person name="Jex A.R."/>
            <person name="Nejsum P."/>
            <person name="Schwarz E.M."/>
            <person name="Hu L."/>
            <person name="Young N.D."/>
            <person name="Hall R.S."/>
            <person name="Korhonen P.K."/>
            <person name="Liao S."/>
            <person name="Thamsborg S."/>
            <person name="Xia J."/>
            <person name="Xu P."/>
            <person name="Wang S."/>
            <person name="Scheerlinck J.P."/>
            <person name="Hofmann A."/>
            <person name="Sternberg P.W."/>
            <person name="Wang J."/>
            <person name="Gasser R.B."/>
        </authorList>
    </citation>
    <scope>NUCLEOTIDE SEQUENCE [LARGE SCALE GENOMIC DNA]</scope>
    <source>
        <strain evidence="2">DCEP-RM93F</strain>
        <strain evidence="1">DCEP-RM93M</strain>
    </source>
</reference>
<protein>
    <submittedName>
        <fullName evidence="2">Uncharacterized protein</fullName>
    </submittedName>
</protein>
<evidence type="ECO:0000313" key="3">
    <source>
        <dbReference type="Proteomes" id="UP000030764"/>
    </source>
</evidence>
<keyword evidence="3" id="KW-1185">Reference proteome</keyword>
<gene>
    <name evidence="1" type="ORF">M513_03332</name>
    <name evidence="2" type="ORF">M514_03332</name>
</gene>
<name>A0A085NL84_9BILA</name>
<sequence>MIALTAQLECAPTMTKWAMGQLRQPTCDEPFPNNRTRPGRAPLRGRWYALWNNWSRFGPTPQLRLPVASSNGN</sequence>
<evidence type="ECO:0000313" key="2">
    <source>
        <dbReference type="EMBL" id="KFD70230.1"/>
    </source>
</evidence>
<dbReference type="EMBL" id="KL367489">
    <property type="protein sequence ID" value="KFD70230.1"/>
    <property type="molecule type" value="Genomic_DNA"/>
</dbReference>
<evidence type="ECO:0000313" key="1">
    <source>
        <dbReference type="EMBL" id="KFD55893.1"/>
    </source>
</evidence>
<accession>A0A085NL84</accession>